<evidence type="ECO:0000259" key="2">
    <source>
        <dbReference type="Pfam" id="PF01425"/>
    </source>
</evidence>
<dbReference type="SUPFAM" id="SSF75304">
    <property type="entry name" value="Amidase signature (AS) enzymes"/>
    <property type="match status" value="2"/>
</dbReference>
<dbReference type="HOGENOM" id="CLU_1021896_0_0_7"/>
<comment type="caution">
    <text evidence="3">The sequence shown here is derived from an EMBL/GenBank/DDBJ whole genome shotgun (WGS) entry which is preliminary data.</text>
</comment>
<dbReference type="PANTHER" id="PTHR11895">
    <property type="entry name" value="TRANSAMIDASE"/>
    <property type="match status" value="1"/>
</dbReference>
<dbReference type="PANTHER" id="PTHR11895:SF7">
    <property type="entry name" value="GLUTAMYL-TRNA(GLN) AMIDOTRANSFERASE SUBUNIT A, MITOCHONDRIAL"/>
    <property type="match status" value="1"/>
</dbReference>
<evidence type="ECO:0000313" key="4">
    <source>
        <dbReference type="Proteomes" id="UP000019140"/>
    </source>
</evidence>
<protein>
    <recommendedName>
        <fullName evidence="2">Amidase domain-containing protein</fullName>
    </recommendedName>
</protein>
<comment type="similarity">
    <text evidence="1">Belongs to the amidase family.</text>
</comment>
<dbReference type="Gene3D" id="3.90.1300.10">
    <property type="entry name" value="Amidase signature (AS) domain"/>
    <property type="match status" value="3"/>
</dbReference>
<dbReference type="Proteomes" id="UP000019140">
    <property type="component" value="Unassembled WGS sequence"/>
</dbReference>
<evidence type="ECO:0000313" key="3">
    <source>
        <dbReference type="EMBL" id="ETX09345.1"/>
    </source>
</evidence>
<evidence type="ECO:0000256" key="1">
    <source>
        <dbReference type="ARBA" id="ARBA00009199"/>
    </source>
</evidence>
<dbReference type="InterPro" id="IPR036928">
    <property type="entry name" value="AS_sf"/>
</dbReference>
<dbReference type="EMBL" id="AZHX01000002">
    <property type="protein sequence ID" value="ETX09345.1"/>
    <property type="molecule type" value="Genomic_DNA"/>
</dbReference>
<dbReference type="PATRIC" id="fig|1429439.4.peg.23"/>
<proteinExistence type="inferred from homology"/>
<dbReference type="AlphaFoldDB" id="W4MGR0"/>
<name>W4MGR0_9BACT</name>
<feature type="domain" description="Amidase" evidence="2">
    <location>
        <begin position="29"/>
        <end position="119"/>
    </location>
</feature>
<dbReference type="Pfam" id="PF01425">
    <property type="entry name" value="Amidase"/>
    <property type="match status" value="1"/>
</dbReference>
<accession>W4MGR0</accession>
<keyword evidence="4" id="KW-1185">Reference proteome</keyword>
<reference evidence="3 4" key="1">
    <citation type="journal article" date="2014" name="Nature">
        <title>An environmental bacterial taxon with a large and distinct metabolic repertoire.</title>
        <authorList>
            <person name="Wilson M.C."/>
            <person name="Mori T."/>
            <person name="Ruckert C."/>
            <person name="Uria A.R."/>
            <person name="Helf M.J."/>
            <person name="Takada K."/>
            <person name="Gernert C."/>
            <person name="Steffens U.A."/>
            <person name="Heycke N."/>
            <person name="Schmitt S."/>
            <person name="Rinke C."/>
            <person name="Helfrich E.J."/>
            <person name="Brachmann A.O."/>
            <person name="Gurgui C."/>
            <person name="Wakimoto T."/>
            <person name="Kracht M."/>
            <person name="Crusemann M."/>
            <person name="Hentschel U."/>
            <person name="Abe I."/>
            <person name="Matsunaga S."/>
            <person name="Kalinowski J."/>
            <person name="Takeyama H."/>
            <person name="Piel J."/>
        </authorList>
    </citation>
    <scope>NUCLEOTIDE SEQUENCE [LARGE SCALE GENOMIC DNA]</scope>
    <source>
        <strain evidence="4">TSY2</strain>
    </source>
</reference>
<organism evidence="3 4">
    <name type="scientific">Candidatus Entotheonella gemina</name>
    <dbReference type="NCBI Taxonomy" id="1429439"/>
    <lineage>
        <taxon>Bacteria</taxon>
        <taxon>Pseudomonadati</taxon>
        <taxon>Nitrospinota/Tectimicrobiota group</taxon>
        <taxon>Candidatus Tectimicrobiota</taxon>
        <taxon>Candidatus Entotheonellia</taxon>
        <taxon>Candidatus Entotheonellales</taxon>
        <taxon>Candidatus Entotheonellaceae</taxon>
        <taxon>Candidatus Entotheonella</taxon>
    </lineage>
</organism>
<sequence>MAAMTQLAFEPVHRLCDRMTRGEISPVGIVEGYLDRIARYDDKLHACIEVYADDARVAAKAAADAMASGHRIGPLHGIPVAVKDIVEIEGRVTPGGCGAWRDRRSTTTATLVEKMIAAGLAPWAIGTDTGGSVRLPSGWCGLAGLKTTIGRISTYGVQPLSATLDALAEMNRIQSQFAAALDAFDTLATPTVGTPAIALDDVDQGSTPAGFTRAVNLLERCALTVPNGFTHGGLPSDFNIRWRTQSGGGPVLINLIHDIDCLRHPKFLSFDP</sequence>
<dbReference type="InterPro" id="IPR000120">
    <property type="entry name" value="Amidase"/>
</dbReference>
<dbReference type="InterPro" id="IPR023631">
    <property type="entry name" value="Amidase_dom"/>
</dbReference>
<gene>
    <name evidence="3" type="ORF">ETSY2_00120</name>
</gene>
<dbReference type="GO" id="GO:0003824">
    <property type="term" value="F:catalytic activity"/>
    <property type="evidence" value="ECO:0007669"/>
    <property type="project" value="InterPro"/>
</dbReference>